<accession>A0A9Q3DSP8</accession>
<protein>
    <submittedName>
        <fullName evidence="3">Uncharacterized protein</fullName>
    </submittedName>
</protein>
<proteinExistence type="predicted"/>
<dbReference type="OrthoDB" id="10633841at2759"/>
<dbReference type="EMBL" id="AVOT02021220">
    <property type="protein sequence ID" value="MBW0509896.1"/>
    <property type="molecule type" value="Genomic_DNA"/>
</dbReference>
<feature type="compositionally biased region" description="Acidic residues" evidence="1">
    <location>
        <begin position="134"/>
        <end position="143"/>
    </location>
</feature>
<keyword evidence="2" id="KW-1133">Transmembrane helix</keyword>
<evidence type="ECO:0000256" key="2">
    <source>
        <dbReference type="SAM" id="Phobius"/>
    </source>
</evidence>
<dbReference type="AlphaFoldDB" id="A0A9Q3DSP8"/>
<organism evidence="3 4">
    <name type="scientific">Austropuccinia psidii MF-1</name>
    <dbReference type="NCBI Taxonomy" id="1389203"/>
    <lineage>
        <taxon>Eukaryota</taxon>
        <taxon>Fungi</taxon>
        <taxon>Dikarya</taxon>
        <taxon>Basidiomycota</taxon>
        <taxon>Pucciniomycotina</taxon>
        <taxon>Pucciniomycetes</taxon>
        <taxon>Pucciniales</taxon>
        <taxon>Sphaerophragmiaceae</taxon>
        <taxon>Austropuccinia</taxon>
    </lineage>
</organism>
<evidence type="ECO:0000256" key="1">
    <source>
        <dbReference type="SAM" id="MobiDB-lite"/>
    </source>
</evidence>
<feature type="transmembrane region" description="Helical" evidence="2">
    <location>
        <begin position="21"/>
        <end position="42"/>
    </location>
</feature>
<evidence type="ECO:0000313" key="4">
    <source>
        <dbReference type="Proteomes" id="UP000765509"/>
    </source>
</evidence>
<keyword evidence="4" id="KW-1185">Reference proteome</keyword>
<comment type="caution">
    <text evidence="3">The sequence shown here is derived from an EMBL/GenBank/DDBJ whole genome shotgun (WGS) entry which is preliminary data.</text>
</comment>
<gene>
    <name evidence="3" type="ORF">O181_049611</name>
</gene>
<reference evidence="3" key="1">
    <citation type="submission" date="2021-03" db="EMBL/GenBank/DDBJ databases">
        <title>Draft genome sequence of rust myrtle Austropuccinia psidii MF-1, a brazilian biotype.</title>
        <authorList>
            <person name="Quecine M.C."/>
            <person name="Pachon D.M.R."/>
            <person name="Bonatelli M.L."/>
            <person name="Correr F.H."/>
            <person name="Franceschini L.M."/>
            <person name="Leite T.F."/>
            <person name="Margarido G.R.A."/>
            <person name="Almeida C.A."/>
            <person name="Ferrarezi J.A."/>
            <person name="Labate C.A."/>
        </authorList>
    </citation>
    <scope>NUCLEOTIDE SEQUENCE</scope>
    <source>
        <strain evidence="3">MF-1</strain>
    </source>
</reference>
<keyword evidence="2" id="KW-0472">Membrane</keyword>
<feature type="region of interest" description="Disordered" evidence="1">
    <location>
        <begin position="122"/>
        <end position="147"/>
    </location>
</feature>
<keyword evidence="2" id="KW-0812">Transmembrane</keyword>
<dbReference type="Proteomes" id="UP000765509">
    <property type="component" value="Unassembled WGS sequence"/>
</dbReference>
<evidence type="ECO:0000313" key="3">
    <source>
        <dbReference type="EMBL" id="MBW0509896.1"/>
    </source>
</evidence>
<name>A0A9Q3DSP8_9BASI</name>
<sequence length="170" mass="19120">MNCQVNSWAANRSDDLATQKAVIFSFLPSSIPIFIFSTLTSFSSHTSSLQLKIKYYGKKTIKTMEVCTCPSCKKFTVTDSNGNVFQGLFVHCSTQNKHWERFPNEASENTLSQLLPQLSFNEQPETNTSPHENEELDPVDDEGLGSKKDPEINCAISLASYKTFFFEILV</sequence>